<feature type="transmembrane region" description="Helical" evidence="1">
    <location>
        <begin position="6"/>
        <end position="28"/>
    </location>
</feature>
<keyword evidence="1" id="KW-0472">Membrane</keyword>
<evidence type="ECO:0000313" key="3">
    <source>
        <dbReference type="Proteomes" id="UP000294555"/>
    </source>
</evidence>
<reference evidence="2 3" key="1">
    <citation type="submission" date="2019-02" db="EMBL/GenBank/DDBJ databases">
        <title>Investigation of anaerobic lignin degradation for improved lignocellulosic biofuels.</title>
        <authorList>
            <person name="Deangelis K."/>
        </authorList>
    </citation>
    <scope>NUCLEOTIDE SEQUENCE [LARGE SCALE GENOMIC DNA]</scope>
    <source>
        <strain evidence="2 3">159R</strain>
    </source>
</reference>
<evidence type="ECO:0000313" key="2">
    <source>
        <dbReference type="EMBL" id="TCL04050.1"/>
    </source>
</evidence>
<dbReference type="EMBL" id="SJOI01000001">
    <property type="protein sequence ID" value="TCL04050.1"/>
    <property type="molecule type" value="Genomic_DNA"/>
</dbReference>
<sequence length="29" mass="3170">MYLDNQDFNVISALAIALGIIGIFCILID</sequence>
<evidence type="ECO:0000256" key="1">
    <source>
        <dbReference type="SAM" id="Phobius"/>
    </source>
</evidence>
<organism evidence="2 3">
    <name type="scientific">Sodalis ligni</name>
    <dbReference type="NCBI Taxonomy" id="2697027"/>
    <lineage>
        <taxon>Bacteria</taxon>
        <taxon>Pseudomonadati</taxon>
        <taxon>Pseudomonadota</taxon>
        <taxon>Gammaproteobacteria</taxon>
        <taxon>Enterobacterales</taxon>
        <taxon>Bruguierivoracaceae</taxon>
        <taxon>Sodalis</taxon>
    </lineage>
</organism>
<protein>
    <submittedName>
        <fullName evidence="2">Uncharacterized protein</fullName>
    </submittedName>
</protein>
<keyword evidence="1" id="KW-1133">Transmembrane helix</keyword>
<gene>
    <name evidence="2" type="ORF">EZJ58_2152</name>
</gene>
<comment type="caution">
    <text evidence="2">The sequence shown here is derived from an EMBL/GenBank/DDBJ whole genome shotgun (WGS) entry which is preliminary data.</text>
</comment>
<keyword evidence="1" id="KW-0812">Transmembrane</keyword>
<keyword evidence="3" id="KW-1185">Reference proteome</keyword>
<dbReference type="Proteomes" id="UP000294555">
    <property type="component" value="Unassembled WGS sequence"/>
</dbReference>
<proteinExistence type="predicted"/>
<dbReference type="AlphaFoldDB" id="A0A4R1NIN6"/>
<name>A0A4R1NIN6_9GAMM</name>
<accession>A0A4R1NIN6</accession>